<accession>A0A3B3RWN6</accession>
<organism evidence="2 3">
    <name type="scientific">Paramormyrops kingsleyae</name>
    <dbReference type="NCBI Taxonomy" id="1676925"/>
    <lineage>
        <taxon>Eukaryota</taxon>
        <taxon>Metazoa</taxon>
        <taxon>Chordata</taxon>
        <taxon>Craniata</taxon>
        <taxon>Vertebrata</taxon>
        <taxon>Euteleostomi</taxon>
        <taxon>Actinopterygii</taxon>
        <taxon>Neopterygii</taxon>
        <taxon>Teleostei</taxon>
        <taxon>Osteoglossocephala</taxon>
        <taxon>Osteoglossomorpha</taxon>
        <taxon>Osteoglossiformes</taxon>
        <taxon>Mormyridae</taxon>
        <taxon>Paramormyrops</taxon>
    </lineage>
</organism>
<reference evidence="2" key="2">
    <citation type="submission" date="2025-09" db="UniProtKB">
        <authorList>
            <consortium name="Ensembl"/>
        </authorList>
    </citation>
    <scope>IDENTIFICATION</scope>
</reference>
<dbReference type="Proteomes" id="UP000261540">
    <property type="component" value="Unplaced"/>
</dbReference>
<dbReference type="Ensembl" id="ENSPKIT00000003581.1">
    <property type="protein sequence ID" value="ENSPKIP00000022909.1"/>
    <property type="gene ID" value="ENSPKIG00000006733.1"/>
</dbReference>
<evidence type="ECO:0000256" key="1">
    <source>
        <dbReference type="SAM" id="MobiDB-lite"/>
    </source>
</evidence>
<keyword evidence="3" id="KW-1185">Reference proteome</keyword>
<dbReference type="AlphaFoldDB" id="A0A3B3RWN6"/>
<evidence type="ECO:0000313" key="3">
    <source>
        <dbReference type="Proteomes" id="UP000261540"/>
    </source>
</evidence>
<reference evidence="2" key="1">
    <citation type="submission" date="2025-08" db="UniProtKB">
        <authorList>
            <consortium name="Ensembl"/>
        </authorList>
    </citation>
    <scope>IDENTIFICATION</scope>
</reference>
<sequence>MAFCYRRGLGRMRPYPELRGRRARGVMGMCPHPPPPLPLPAPPMHMRGLHPPMNRPGGPLPPPRYPICRGYPPHFRGRGFPPGPPRHFCPRGFHNGPASPPHSPLGRGQRWPGPPGGRRY</sequence>
<dbReference type="GeneTree" id="ENSGT01150000287600"/>
<evidence type="ECO:0000313" key="2">
    <source>
        <dbReference type="Ensembl" id="ENSPKIP00000022909.1"/>
    </source>
</evidence>
<name>A0A3B3RWN6_9TELE</name>
<proteinExistence type="predicted"/>
<feature type="region of interest" description="Disordered" evidence="1">
    <location>
        <begin position="38"/>
        <end position="65"/>
    </location>
</feature>
<feature type="region of interest" description="Disordered" evidence="1">
    <location>
        <begin position="79"/>
        <end position="120"/>
    </location>
</feature>
<dbReference type="STRING" id="1676925.ENSPKIP00000022909"/>
<protein>
    <submittedName>
        <fullName evidence="2">Si:ch211-51e12.7</fullName>
    </submittedName>
</protein>